<accession>A0AAD6U524</accession>
<evidence type="ECO:0000313" key="2">
    <source>
        <dbReference type="EMBL" id="KAJ7088863.1"/>
    </source>
</evidence>
<sequence length="91" mass="9762">MHGVEERGGERGDTVDGSNGEVYEHADAEARAWDAEAQLRDVEPDSDAACAEDDEEQALSAATIDGLRAMMYTDFGVANGCGAGNGRWERR</sequence>
<keyword evidence="3" id="KW-1185">Reference proteome</keyword>
<dbReference type="AlphaFoldDB" id="A0AAD6U524"/>
<comment type="caution">
    <text evidence="2">The sequence shown here is derived from an EMBL/GenBank/DDBJ whole genome shotgun (WGS) entry which is preliminary data.</text>
</comment>
<proteinExistence type="predicted"/>
<feature type="region of interest" description="Disordered" evidence="1">
    <location>
        <begin position="1"/>
        <end position="29"/>
    </location>
</feature>
<feature type="compositionally biased region" description="Basic and acidic residues" evidence="1">
    <location>
        <begin position="1"/>
        <end position="14"/>
    </location>
</feature>
<gene>
    <name evidence="2" type="ORF">B0H15DRAFT_949494</name>
</gene>
<name>A0AAD6U524_9AGAR</name>
<reference evidence="2" key="1">
    <citation type="submission" date="2023-03" db="EMBL/GenBank/DDBJ databases">
        <title>Massive genome expansion in bonnet fungi (Mycena s.s.) driven by repeated elements and novel gene families across ecological guilds.</title>
        <authorList>
            <consortium name="Lawrence Berkeley National Laboratory"/>
            <person name="Harder C.B."/>
            <person name="Miyauchi S."/>
            <person name="Viragh M."/>
            <person name="Kuo A."/>
            <person name="Thoen E."/>
            <person name="Andreopoulos B."/>
            <person name="Lu D."/>
            <person name="Skrede I."/>
            <person name="Drula E."/>
            <person name="Henrissat B."/>
            <person name="Morin E."/>
            <person name="Kohler A."/>
            <person name="Barry K."/>
            <person name="LaButti K."/>
            <person name="Morin E."/>
            <person name="Salamov A."/>
            <person name="Lipzen A."/>
            <person name="Mereny Z."/>
            <person name="Hegedus B."/>
            <person name="Baldrian P."/>
            <person name="Stursova M."/>
            <person name="Weitz H."/>
            <person name="Taylor A."/>
            <person name="Grigoriev I.V."/>
            <person name="Nagy L.G."/>
            <person name="Martin F."/>
            <person name="Kauserud H."/>
        </authorList>
    </citation>
    <scope>NUCLEOTIDE SEQUENCE</scope>
    <source>
        <strain evidence="2">CBHHK173m</strain>
    </source>
</reference>
<evidence type="ECO:0000256" key="1">
    <source>
        <dbReference type="SAM" id="MobiDB-lite"/>
    </source>
</evidence>
<dbReference type="EMBL" id="JARJCN010000025">
    <property type="protein sequence ID" value="KAJ7088863.1"/>
    <property type="molecule type" value="Genomic_DNA"/>
</dbReference>
<dbReference type="Proteomes" id="UP001222325">
    <property type="component" value="Unassembled WGS sequence"/>
</dbReference>
<protein>
    <submittedName>
        <fullName evidence="2">Uncharacterized protein</fullName>
    </submittedName>
</protein>
<evidence type="ECO:0000313" key="3">
    <source>
        <dbReference type="Proteomes" id="UP001222325"/>
    </source>
</evidence>
<organism evidence="2 3">
    <name type="scientific">Mycena belliarum</name>
    <dbReference type="NCBI Taxonomy" id="1033014"/>
    <lineage>
        <taxon>Eukaryota</taxon>
        <taxon>Fungi</taxon>
        <taxon>Dikarya</taxon>
        <taxon>Basidiomycota</taxon>
        <taxon>Agaricomycotina</taxon>
        <taxon>Agaricomycetes</taxon>
        <taxon>Agaricomycetidae</taxon>
        <taxon>Agaricales</taxon>
        <taxon>Marasmiineae</taxon>
        <taxon>Mycenaceae</taxon>
        <taxon>Mycena</taxon>
    </lineage>
</organism>